<dbReference type="PANTHER" id="PTHR45936">
    <property type="entry name" value="TRNA-DIHYDROURIDINE(20) SYNTHASE [NAD(P)+]-LIKE"/>
    <property type="match status" value="1"/>
</dbReference>
<dbReference type="Gene3D" id="3.30.160.20">
    <property type="match status" value="1"/>
</dbReference>
<accession>A0A0L7LVX4</accession>
<dbReference type="GO" id="GO:0017150">
    <property type="term" value="F:tRNA dihydrouridine synthase activity"/>
    <property type="evidence" value="ECO:0007669"/>
    <property type="project" value="TreeGrafter"/>
</dbReference>
<dbReference type="SUPFAM" id="SSF54768">
    <property type="entry name" value="dsRNA-binding domain-like"/>
    <property type="match status" value="1"/>
</dbReference>
<dbReference type="SUPFAM" id="SSF51395">
    <property type="entry name" value="FMN-linked oxidoreductases"/>
    <property type="match status" value="1"/>
</dbReference>
<dbReference type="GO" id="GO:0005737">
    <property type="term" value="C:cytoplasm"/>
    <property type="evidence" value="ECO:0007669"/>
    <property type="project" value="TreeGrafter"/>
</dbReference>
<dbReference type="CDD" id="cd19871">
    <property type="entry name" value="DSRM_DUS2L"/>
    <property type="match status" value="1"/>
</dbReference>
<dbReference type="InterPro" id="IPR035587">
    <property type="entry name" value="DUS-like_FMN-bd"/>
</dbReference>
<evidence type="ECO:0000259" key="1">
    <source>
        <dbReference type="SMART" id="SM00358"/>
    </source>
</evidence>
<dbReference type="AlphaFoldDB" id="A0A0L7LVX4"/>
<dbReference type="CDD" id="cd02801">
    <property type="entry name" value="DUS_like_FMN"/>
    <property type="match status" value="1"/>
</dbReference>
<dbReference type="InterPro" id="IPR044463">
    <property type="entry name" value="DUS2_DSRM"/>
</dbReference>
<organism evidence="2 3">
    <name type="scientific">Operophtera brumata</name>
    <name type="common">Winter moth</name>
    <name type="synonym">Phalaena brumata</name>
    <dbReference type="NCBI Taxonomy" id="104452"/>
    <lineage>
        <taxon>Eukaryota</taxon>
        <taxon>Metazoa</taxon>
        <taxon>Ecdysozoa</taxon>
        <taxon>Arthropoda</taxon>
        <taxon>Hexapoda</taxon>
        <taxon>Insecta</taxon>
        <taxon>Pterygota</taxon>
        <taxon>Neoptera</taxon>
        <taxon>Endopterygota</taxon>
        <taxon>Lepidoptera</taxon>
        <taxon>Glossata</taxon>
        <taxon>Ditrysia</taxon>
        <taxon>Geometroidea</taxon>
        <taxon>Geometridae</taxon>
        <taxon>Larentiinae</taxon>
        <taxon>Operophtera</taxon>
    </lineage>
</organism>
<protein>
    <submittedName>
        <fullName evidence="2">Putative tRNA-dihydrouridine synthase</fullName>
    </submittedName>
</protein>
<gene>
    <name evidence="2" type="ORF">OBRU01_00021</name>
</gene>
<evidence type="ECO:0000313" key="2">
    <source>
        <dbReference type="EMBL" id="KOB79534.1"/>
    </source>
</evidence>
<reference evidence="2 3" key="1">
    <citation type="journal article" date="2015" name="Genome Biol. Evol.">
        <title>The genome of winter moth (Operophtera brumata) provides a genomic perspective on sexual dimorphism and phenology.</title>
        <authorList>
            <person name="Derks M.F."/>
            <person name="Smit S."/>
            <person name="Salis L."/>
            <person name="Schijlen E."/>
            <person name="Bossers A."/>
            <person name="Mateman C."/>
            <person name="Pijl A.S."/>
            <person name="de Ridder D."/>
            <person name="Groenen M.A."/>
            <person name="Visser M.E."/>
            <person name="Megens H.J."/>
        </authorList>
    </citation>
    <scope>NUCLEOTIDE SEQUENCE [LARGE SCALE GENOMIC DNA]</scope>
    <source>
        <strain evidence="2">WM2013NL</strain>
        <tissue evidence="2">Head and thorax</tissue>
    </source>
</reference>
<name>A0A0L7LVX4_OPEBR</name>
<dbReference type="Pfam" id="PF01207">
    <property type="entry name" value="Dus"/>
    <property type="match status" value="1"/>
</dbReference>
<dbReference type="PANTHER" id="PTHR45936:SF1">
    <property type="entry name" value="TRNA-DIHYDROURIDINE(20) SYNTHASE [NAD(P)+]-LIKE"/>
    <property type="match status" value="1"/>
</dbReference>
<dbReference type="SMART" id="SM00358">
    <property type="entry name" value="DSRM"/>
    <property type="match status" value="1"/>
</dbReference>
<keyword evidence="3" id="KW-1185">Reference proteome</keyword>
<dbReference type="InterPro" id="IPR052582">
    <property type="entry name" value="tRNA-DUS-like"/>
</dbReference>
<comment type="caution">
    <text evidence="2">The sequence shown here is derived from an EMBL/GenBank/DDBJ whole genome shotgun (WGS) entry which is preliminary data.</text>
</comment>
<dbReference type="Pfam" id="PF00035">
    <property type="entry name" value="dsrm"/>
    <property type="match status" value="1"/>
</dbReference>
<sequence length="406" mass="46348">MLTYEDKLILAPMVRIGTLPMRLLALRYGADIVYTEELIDWKFLRSKRRYNDILDTVDYVDQTDGTIVFRTCVEEKQKVVLQLGTCDAERALRVAKVVENDVAAIDINMGCPKEFSIKGGMGVALMEKPEKACNILKTLVSNLSIPVSCKIRILNTAEETLDLVEKLVGTGIKAIAIHGRTKEERPRHAVHPEIIKYVAERTSIPVIAKEIEKHSDILKFKEMTGCKSVMMARAAEWNCSIFRKEGMLPMDTVIEEYLKLAVHYDNSPSNTKYCVQNILRELQETPRGRHYQQKGIQGRWQVTPDNLEPPHKRSKPNETELIGVQQMKVTRLHTWAGKNGLRLPKYETQQIAKLFRCIITFNDKKYTSSFWEKNRKFAEQGAALVCLFHLGIVSKDELVELGSIIK</sequence>
<dbReference type="GO" id="GO:0000049">
    <property type="term" value="F:tRNA binding"/>
    <property type="evidence" value="ECO:0007669"/>
    <property type="project" value="InterPro"/>
</dbReference>
<dbReference type="InterPro" id="IPR013785">
    <property type="entry name" value="Aldolase_TIM"/>
</dbReference>
<evidence type="ECO:0000313" key="3">
    <source>
        <dbReference type="Proteomes" id="UP000037510"/>
    </source>
</evidence>
<feature type="domain" description="DRBM" evidence="1">
    <location>
        <begin position="328"/>
        <end position="391"/>
    </location>
</feature>
<dbReference type="STRING" id="104452.A0A0L7LVX4"/>
<dbReference type="InterPro" id="IPR014720">
    <property type="entry name" value="dsRBD_dom"/>
</dbReference>
<dbReference type="GO" id="GO:0010468">
    <property type="term" value="P:regulation of gene expression"/>
    <property type="evidence" value="ECO:0007669"/>
    <property type="project" value="UniProtKB-ARBA"/>
</dbReference>
<dbReference type="Gene3D" id="3.20.20.70">
    <property type="entry name" value="Aldolase class I"/>
    <property type="match status" value="1"/>
</dbReference>
<dbReference type="Proteomes" id="UP000037510">
    <property type="component" value="Unassembled WGS sequence"/>
</dbReference>
<proteinExistence type="predicted"/>
<dbReference type="EMBL" id="JTDY01000001">
    <property type="protein sequence ID" value="KOB79534.1"/>
    <property type="molecule type" value="Genomic_DNA"/>
</dbReference>